<dbReference type="PANTHER" id="PTHR35936">
    <property type="entry name" value="MEMBRANE-BOUND LYTIC MUREIN TRANSGLYCOSYLASE F"/>
    <property type="match status" value="1"/>
</dbReference>
<sequence>MIGSAVAQSALPDCTVPFPATKKRKIIDVAAFIYPPASYISDSGEFTGETVEAMRSILRAMGFEPKFVIMPITRCLESLKLGQIPIMLPCSITEERQAYLHFSAPMYQVQSVLWKLDSSSSACWERVEDLKGKRIGVSNGYIYGPAWDKAVESRLFDVNMVANVNPEVRHFEMVQVGRTDMFICERRLGEYLKTRYAPRFDNVSACPRPVGAVRYFNAPISREYFVQRGWKAEPFLTRFNQELETLIGQKQKRSPARIVPRGVNTLPLERIYHN</sequence>
<dbReference type="SUPFAM" id="SSF53850">
    <property type="entry name" value="Periplasmic binding protein-like II"/>
    <property type="match status" value="1"/>
</dbReference>
<feature type="domain" description="Solute-binding protein family 3/N-terminal" evidence="2">
    <location>
        <begin position="34"/>
        <end position="246"/>
    </location>
</feature>
<dbReference type="Gene3D" id="3.40.190.10">
    <property type="entry name" value="Periplasmic binding protein-like II"/>
    <property type="match status" value="2"/>
</dbReference>
<evidence type="ECO:0000259" key="2">
    <source>
        <dbReference type="Pfam" id="PF00497"/>
    </source>
</evidence>
<keyword evidence="1" id="KW-0732">Signal</keyword>
<dbReference type="Proteomes" id="UP001053296">
    <property type="component" value="Chromosome"/>
</dbReference>
<gene>
    <name evidence="3" type="ORF">PSDVSF_15400</name>
</gene>
<evidence type="ECO:0000313" key="3">
    <source>
        <dbReference type="EMBL" id="BCS88298.1"/>
    </source>
</evidence>
<dbReference type="EMBL" id="AP024485">
    <property type="protein sequence ID" value="BCS88298.1"/>
    <property type="molecule type" value="Genomic_DNA"/>
</dbReference>
<proteinExistence type="predicted"/>
<evidence type="ECO:0000256" key="1">
    <source>
        <dbReference type="ARBA" id="ARBA00022729"/>
    </source>
</evidence>
<protein>
    <recommendedName>
        <fullName evidence="2">Solute-binding protein family 3/N-terminal domain-containing protein</fullName>
    </recommendedName>
</protein>
<dbReference type="Pfam" id="PF00497">
    <property type="entry name" value="SBP_bac_3"/>
    <property type="match status" value="1"/>
</dbReference>
<accession>A0ABN6EPC3</accession>
<reference evidence="3" key="1">
    <citation type="journal article" date="2022" name="Arch. Microbiol.">
        <title>Pseudodesulfovibrio sediminis sp. nov., a mesophilic and neutrophilic sulfate-reducing bacterium isolated from sediment of a brackish lake.</title>
        <authorList>
            <person name="Takahashi A."/>
            <person name="Kojima H."/>
            <person name="Watanabe M."/>
            <person name="Fukui M."/>
        </authorList>
    </citation>
    <scope>NUCLEOTIDE SEQUENCE</scope>
    <source>
        <strain evidence="3">SF6</strain>
    </source>
</reference>
<dbReference type="PANTHER" id="PTHR35936:SF25">
    <property type="entry name" value="ABC TRANSPORTER SUBSTRATE-BINDING PROTEIN"/>
    <property type="match status" value="1"/>
</dbReference>
<evidence type="ECO:0000313" key="4">
    <source>
        <dbReference type="Proteomes" id="UP001053296"/>
    </source>
</evidence>
<organism evidence="3 4">
    <name type="scientific">Pseudodesulfovibrio sediminis</name>
    <dbReference type="NCBI Taxonomy" id="2810563"/>
    <lineage>
        <taxon>Bacteria</taxon>
        <taxon>Pseudomonadati</taxon>
        <taxon>Thermodesulfobacteriota</taxon>
        <taxon>Desulfovibrionia</taxon>
        <taxon>Desulfovibrionales</taxon>
        <taxon>Desulfovibrionaceae</taxon>
    </lineage>
</organism>
<dbReference type="InterPro" id="IPR001638">
    <property type="entry name" value="Solute-binding_3/MltF_N"/>
</dbReference>
<keyword evidence="4" id="KW-1185">Reference proteome</keyword>
<name>A0ABN6EPC3_9BACT</name>